<dbReference type="InterPro" id="IPR001000">
    <property type="entry name" value="GH10_dom"/>
</dbReference>
<comment type="catalytic activity">
    <reaction evidence="1 9">
        <text>Endohydrolysis of (1-&gt;4)-beta-D-xylosidic linkages in xylans.</text>
        <dbReference type="EC" id="3.2.1.8"/>
    </reaction>
</comment>
<evidence type="ECO:0000256" key="5">
    <source>
        <dbReference type="ARBA" id="ARBA00022801"/>
    </source>
</evidence>
<dbReference type="SMART" id="SM00633">
    <property type="entry name" value="Glyco_10"/>
    <property type="match status" value="1"/>
</dbReference>
<evidence type="ECO:0000256" key="4">
    <source>
        <dbReference type="ARBA" id="ARBA00022729"/>
    </source>
</evidence>
<dbReference type="InterPro" id="IPR044846">
    <property type="entry name" value="GH10"/>
</dbReference>
<keyword evidence="4 10" id="KW-0732">Signal</keyword>
<dbReference type="RefSeq" id="WP_055734285.1">
    <property type="nucleotide sequence ID" value="NZ_BMDY01000009.1"/>
</dbReference>
<feature type="domain" description="GH10" evidence="11">
    <location>
        <begin position="27"/>
        <end position="340"/>
    </location>
</feature>
<dbReference type="SUPFAM" id="SSF51445">
    <property type="entry name" value="(Trans)glycosidases"/>
    <property type="match status" value="1"/>
</dbReference>
<evidence type="ECO:0000256" key="9">
    <source>
        <dbReference type="RuleBase" id="RU361174"/>
    </source>
</evidence>
<evidence type="ECO:0000256" key="10">
    <source>
        <dbReference type="SAM" id="SignalP"/>
    </source>
</evidence>
<keyword evidence="8 9" id="KW-0624">Polysaccharide degradation</keyword>
<evidence type="ECO:0000256" key="2">
    <source>
        <dbReference type="ARBA" id="ARBA00007495"/>
    </source>
</evidence>
<dbReference type="Gene3D" id="2.60.40.1190">
    <property type="match status" value="2"/>
</dbReference>
<dbReference type="InterPro" id="IPR010502">
    <property type="entry name" value="Carb-bd_dom_fam9"/>
</dbReference>
<dbReference type="InterPro" id="IPR017853">
    <property type="entry name" value="GH"/>
</dbReference>
<feature type="signal peptide" evidence="10">
    <location>
        <begin position="1"/>
        <end position="27"/>
    </location>
</feature>
<evidence type="ECO:0000313" key="12">
    <source>
        <dbReference type="EMBL" id="GGB05192.1"/>
    </source>
</evidence>
<organism evidence="12 13">
    <name type="scientific">Agarivorans gilvus</name>
    <dbReference type="NCBI Taxonomy" id="680279"/>
    <lineage>
        <taxon>Bacteria</taxon>
        <taxon>Pseudomonadati</taxon>
        <taxon>Pseudomonadota</taxon>
        <taxon>Gammaproteobacteria</taxon>
        <taxon>Alteromonadales</taxon>
        <taxon>Alteromonadaceae</taxon>
        <taxon>Agarivorans</taxon>
    </lineage>
</organism>
<comment type="caution">
    <text evidence="12">The sequence shown here is derived from an EMBL/GenBank/DDBJ whole genome shotgun (WGS) entry which is preliminary data.</text>
</comment>
<dbReference type="PROSITE" id="PS51760">
    <property type="entry name" value="GH10_2"/>
    <property type="match status" value="1"/>
</dbReference>
<accession>A0ABQ1I257</accession>
<keyword evidence="3" id="KW-0858">Xylan degradation</keyword>
<evidence type="ECO:0000313" key="13">
    <source>
        <dbReference type="Proteomes" id="UP000651977"/>
    </source>
</evidence>
<evidence type="ECO:0000256" key="3">
    <source>
        <dbReference type="ARBA" id="ARBA00022651"/>
    </source>
</evidence>
<evidence type="ECO:0000256" key="8">
    <source>
        <dbReference type="ARBA" id="ARBA00023326"/>
    </source>
</evidence>
<dbReference type="Pfam" id="PF06452">
    <property type="entry name" value="CBM9_1"/>
    <property type="match status" value="1"/>
</dbReference>
<keyword evidence="6 9" id="KW-0119">Carbohydrate metabolism</keyword>
<dbReference type="SUPFAM" id="SSF49344">
    <property type="entry name" value="CBD9-like"/>
    <property type="match status" value="2"/>
</dbReference>
<dbReference type="Gene3D" id="3.20.20.80">
    <property type="entry name" value="Glycosidases"/>
    <property type="match status" value="1"/>
</dbReference>
<keyword evidence="5 9" id="KW-0378">Hydrolase</keyword>
<dbReference type="EMBL" id="BMDY01000009">
    <property type="protein sequence ID" value="GGB05192.1"/>
    <property type="molecule type" value="Genomic_DNA"/>
</dbReference>
<name>A0ABQ1I257_9ALTE</name>
<dbReference type="Pfam" id="PF00331">
    <property type="entry name" value="Glyco_hydro_10"/>
    <property type="match status" value="1"/>
</dbReference>
<dbReference type="PANTHER" id="PTHR31490:SF88">
    <property type="entry name" value="BETA-XYLANASE"/>
    <property type="match status" value="1"/>
</dbReference>
<proteinExistence type="inferred from homology"/>
<gene>
    <name evidence="12" type="ORF">GCM10007414_18140</name>
</gene>
<dbReference type="Proteomes" id="UP000651977">
    <property type="component" value="Unassembled WGS sequence"/>
</dbReference>
<evidence type="ECO:0000256" key="7">
    <source>
        <dbReference type="ARBA" id="ARBA00023295"/>
    </source>
</evidence>
<protein>
    <recommendedName>
        <fullName evidence="9">Beta-xylanase</fullName>
        <ecNumber evidence="9">3.2.1.8</ecNumber>
    </recommendedName>
</protein>
<reference evidence="13" key="1">
    <citation type="journal article" date="2019" name="Int. J. Syst. Evol. Microbiol.">
        <title>The Global Catalogue of Microorganisms (GCM) 10K type strain sequencing project: providing services to taxonomists for standard genome sequencing and annotation.</title>
        <authorList>
            <consortium name="The Broad Institute Genomics Platform"/>
            <consortium name="The Broad Institute Genome Sequencing Center for Infectious Disease"/>
            <person name="Wu L."/>
            <person name="Ma J."/>
        </authorList>
    </citation>
    <scope>NUCLEOTIDE SEQUENCE [LARGE SCALE GENOMIC DNA]</scope>
    <source>
        <strain evidence="13">CGMCC 1.10131</strain>
    </source>
</reference>
<evidence type="ECO:0000259" key="11">
    <source>
        <dbReference type="PROSITE" id="PS51760"/>
    </source>
</evidence>
<keyword evidence="13" id="KW-1185">Reference proteome</keyword>
<keyword evidence="7 9" id="KW-0326">Glycosidase</keyword>
<dbReference type="PANTHER" id="PTHR31490">
    <property type="entry name" value="GLYCOSYL HYDROLASE"/>
    <property type="match status" value="1"/>
</dbReference>
<evidence type="ECO:0000256" key="1">
    <source>
        <dbReference type="ARBA" id="ARBA00000681"/>
    </source>
</evidence>
<sequence>MRMQLRKTGLLQAVILSTMLASTVLSAAPLRELVKPQQQYFGAALETRHLQDKQFSETLAREFNQLTPENEMKWGYLQPERGQFTFDKADQLVEFAQNNNMTVRGHALVWHIQNPDWLENGDFSKQEMLKIMEEHITTVVSHYKGKVKYWDVVNEALDDNGGFRPTLWYQALGEDYIAKAFEFAHKADPDAILVYNDYSTEGKSPKANAAYRLVKKLKEQGVPIHGIGTQAHLVVGVQPRVADIAANIERIKELGLEFHFTEVDMRIQGEATDRALQQQANMYQELARLSAYYDNVNFLTTWGITDKYSWIPSWFKGYDHGLMFDKQYQPKPAYLAVNEVFTDKAQGKFDWEPPAPLADAGRRFEAFISHQAKHPMPLDGDAAKWTNAVFYPFAYNQLGGKDLTLPAESDVSGRFALLYDDNTLYGRVERRDDKTVTSNKAQVWENDSVEVFLGFGEEFAQIRALVGEEFAPTAFQADIENYWSEDGTVLEFSITPKKTETLSGTTLGFNIALADNDTGPDATRDAQLYPVPGTNNGWQGHDFGEVFFTAQNTEISDKLKGQVVSFKAEPVEGLDANTAFDASLWANAYHYPFAFNQLNPADQTPPSQDIISGSWRVAYSGNTLYGVVHRHDNKTVTTGDDWQTDNVEIFIKIGEEFVQFRSIVGQDFQKNTFPGKHMAKWNEDGTIMQFAIELPVDNLKGKTIDWNIALADNDDGESRSSQLYPVPGNNTAYLGEQLTRLDFSQ</sequence>
<comment type="similarity">
    <text evidence="2 9">Belongs to the glycosyl hydrolase 10 (cellulase F) family.</text>
</comment>
<dbReference type="EC" id="3.2.1.8" evidence="9"/>
<feature type="chain" id="PRO_5046887956" description="Beta-xylanase" evidence="10">
    <location>
        <begin position="28"/>
        <end position="745"/>
    </location>
</feature>
<evidence type="ECO:0000256" key="6">
    <source>
        <dbReference type="ARBA" id="ARBA00023277"/>
    </source>
</evidence>
<dbReference type="PRINTS" id="PR00134">
    <property type="entry name" value="GLHYDRLASE10"/>
</dbReference>